<comment type="similarity">
    <text evidence="1">Belongs to the leguminous lectin family.</text>
</comment>
<gene>
    <name evidence="5" type="ORF">Sangu_2127200</name>
</gene>
<dbReference type="EMBL" id="JACGWK010000014">
    <property type="protein sequence ID" value="KAL0317129.1"/>
    <property type="molecule type" value="Genomic_DNA"/>
</dbReference>
<keyword evidence="2" id="KW-0430">Lectin</keyword>
<evidence type="ECO:0000256" key="2">
    <source>
        <dbReference type="ARBA" id="ARBA00022734"/>
    </source>
</evidence>
<evidence type="ECO:0000256" key="3">
    <source>
        <dbReference type="SAM" id="Phobius"/>
    </source>
</evidence>
<sequence length="334" mass="36636">MPESYVFLYTPRSNHLSSSLIFLSALFSVLHFSLSLPNKPHFGSNLVLIGDAKFASNSSCIQLTDPKISSPSSGFLIQKKPIRLLSSTTKSRKPVSNFQSKVSTGSFGVSKESRYLGVEFDTLLDENVGDVNANHVGVDVGSLVSVKTSDISSINLVLNSGVKLHSWIDYDSSSKRIEVRLSKFGSSRPYDPLLVYQVDLGEMWRDEEVLVGLSSSSGKSMQTSSIYSWKFRTRSIPEWLHSQPLDPRAFSSKHSKEKLAQKKKICALGFLSGLVFMIGCGALLALIVLFLWALFDNGSETVLTIPTNCMAPSGGFRYEKINVVVGDNSTDAKN</sequence>
<proteinExistence type="inferred from homology"/>
<dbReference type="GO" id="GO:0016301">
    <property type="term" value="F:kinase activity"/>
    <property type="evidence" value="ECO:0007669"/>
    <property type="project" value="UniProtKB-KW"/>
</dbReference>
<dbReference type="AlphaFoldDB" id="A0AAW2LDA1"/>
<keyword evidence="3" id="KW-0812">Transmembrane</keyword>
<dbReference type="GO" id="GO:0030246">
    <property type="term" value="F:carbohydrate binding"/>
    <property type="evidence" value="ECO:0007669"/>
    <property type="project" value="UniProtKB-KW"/>
</dbReference>
<dbReference type="Pfam" id="PF00139">
    <property type="entry name" value="Lectin_legB"/>
    <property type="match status" value="1"/>
</dbReference>
<name>A0AAW2LDA1_9LAMI</name>
<keyword evidence="3" id="KW-1133">Transmembrane helix</keyword>
<keyword evidence="5" id="KW-0808">Transferase</keyword>
<dbReference type="SUPFAM" id="SSF49899">
    <property type="entry name" value="Concanavalin A-like lectins/glucanases"/>
    <property type="match status" value="1"/>
</dbReference>
<evidence type="ECO:0000259" key="4">
    <source>
        <dbReference type="Pfam" id="PF00139"/>
    </source>
</evidence>
<keyword evidence="5" id="KW-0418">Kinase</keyword>
<protein>
    <submittedName>
        <fullName evidence="5">L-type lectin-domain containing receptor kinase VIII.1</fullName>
    </submittedName>
</protein>
<feature type="transmembrane region" description="Helical" evidence="3">
    <location>
        <begin position="265"/>
        <end position="295"/>
    </location>
</feature>
<reference evidence="5" key="1">
    <citation type="submission" date="2020-06" db="EMBL/GenBank/DDBJ databases">
        <authorList>
            <person name="Li T."/>
            <person name="Hu X."/>
            <person name="Zhang T."/>
            <person name="Song X."/>
            <person name="Zhang H."/>
            <person name="Dai N."/>
            <person name="Sheng W."/>
            <person name="Hou X."/>
            <person name="Wei L."/>
        </authorList>
    </citation>
    <scope>NUCLEOTIDE SEQUENCE</scope>
    <source>
        <strain evidence="5">G01</strain>
        <tissue evidence="5">Leaf</tissue>
    </source>
</reference>
<dbReference type="PANTHER" id="PTHR32401">
    <property type="entry name" value="CONCANAVALIN A-LIKE LECTIN FAMILY PROTEIN"/>
    <property type="match status" value="1"/>
</dbReference>
<organism evidence="5">
    <name type="scientific">Sesamum angustifolium</name>
    <dbReference type="NCBI Taxonomy" id="2727405"/>
    <lineage>
        <taxon>Eukaryota</taxon>
        <taxon>Viridiplantae</taxon>
        <taxon>Streptophyta</taxon>
        <taxon>Embryophyta</taxon>
        <taxon>Tracheophyta</taxon>
        <taxon>Spermatophyta</taxon>
        <taxon>Magnoliopsida</taxon>
        <taxon>eudicotyledons</taxon>
        <taxon>Gunneridae</taxon>
        <taxon>Pentapetalae</taxon>
        <taxon>asterids</taxon>
        <taxon>lamiids</taxon>
        <taxon>Lamiales</taxon>
        <taxon>Pedaliaceae</taxon>
        <taxon>Sesamum</taxon>
    </lineage>
</organism>
<comment type="caution">
    <text evidence="5">The sequence shown here is derived from an EMBL/GenBank/DDBJ whole genome shotgun (WGS) entry which is preliminary data.</text>
</comment>
<keyword evidence="5" id="KW-0675">Receptor</keyword>
<dbReference type="InterPro" id="IPR013320">
    <property type="entry name" value="ConA-like_dom_sf"/>
</dbReference>
<keyword evidence="3" id="KW-0472">Membrane</keyword>
<dbReference type="PANTHER" id="PTHR32401:SF54">
    <property type="entry name" value="L-TYPE LECTIN-DOMAIN CONTAINING RECEPTOR KINASE S.4-LIKE"/>
    <property type="match status" value="1"/>
</dbReference>
<accession>A0AAW2LDA1</accession>
<dbReference type="InterPro" id="IPR050258">
    <property type="entry name" value="Leguminous_Lectin"/>
</dbReference>
<dbReference type="Gene3D" id="2.60.120.200">
    <property type="match status" value="1"/>
</dbReference>
<dbReference type="CDD" id="cd06899">
    <property type="entry name" value="lectin_legume_LecRK_Arcelin_ConA"/>
    <property type="match status" value="1"/>
</dbReference>
<dbReference type="InterPro" id="IPR001220">
    <property type="entry name" value="Legume_lectin_dom"/>
</dbReference>
<reference evidence="5" key="2">
    <citation type="journal article" date="2024" name="Plant">
        <title>Genomic evolution and insights into agronomic trait innovations of Sesamum species.</title>
        <authorList>
            <person name="Miao H."/>
            <person name="Wang L."/>
            <person name="Qu L."/>
            <person name="Liu H."/>
            <person name="Sun Y."/>
            <person name="Le M."/>
            <person name="Wang Q."/>
            <person name="Wei S."/>
            <person name="Zheng Y."/>
            <person name="Lin W."/>
            <person name="Duan Y."/>
            <person name="Cao H."/>
            <person name="Xiong S."/>
            <person name="Wang X."/>
            <person name="Wei L."/>
            <person name="Li C."/>
            <person name="Ma Q."/>
            <person name="Ju M."/>
            <person name="Zhao R."/>
            <person name="Li G."/>
            <person name="Mu C."/>
            <person name="Tian Q."/>
            <person name="Mei H."/>
            <person name="Zhang T."/>
            <person name="Gao T."/>
            <person name="Zhang H."/>
        </authorList>
    </citation>
    <scope>NUCLEOTIDE SEQUENCE</scope>
    <source>
        <strain evidence="5">G01</strain>
    </source>
</reference>
<feature type="transmembrane region" description="Helical" evidence="3">
    <location>
        <begin position="20"/>
        <end position="36"/>
    </location>
</feature>
<evidence type="ECO:0000313" key="5">
    <source>
        <dbReference type="EMBL" id="KAL0317129.1"/>
    </source>
</evidence>
<feature type="domain" description="Legume lectin" evidence="4">
    <location>
        <begin position="109"/>
        <end position="245"/>
    </location>
</feature>
<evidence type="ECO:0000256" key="1">
    <source>
        <dbReference type="ARBA" id="ARBA00007606"/>
    </source>
</evidence>